<dbReference type="GeneID" id="36561230"/>
<evidence type="ECO:0000313" key="1">
    <source>
        <dbReference type="EMBL" id="PLB47281.1"/>
    </source>
</evidence>
<dbReference type="RefSeq" id="XP_024702583.1">
    <property type="nucleotide sequence ID" value="XM_024853532.1"/>
</dbReference>
<reference evidence="1 2" key="1">
    <citation type="submission" date="2016-12" db="EMBL/GenBank/DDBJ databases">
        <title>The genomes of Aspergillus section Nigri reveals drivers in fungal speciation.</title>
        <authorList>
            <consortium name="DOE Joint Genome Institute"/>
            <person name="Vesth T.C."/>
            <person name="Nybo J."/>
            <person name="Theobald S."/>
            <person name="Brandl J."/>
            <person name="Frisvad J.C."/>
            <person name="Nielsen K.F."/>
            <person name="Lyhne E.K."/>
            <person name="Kogle M.E."/>
            <person name="Kuo A."/>
            <person name="Riley R."/>
            <person name="Clum A."/>
            <person name="Nolan M."/>
            <person name="Lipzen A."/>
            <person name="Salamov A."/>
            <person name="Henrissat B."/>
            <person name="Wiebenga A."/>
            <person name="De Vries R.P."/>
            <person name="Grigoriev I.V."/>
            <person name="Mortensen U.H."/>
            <person name="Andersen M.R."/>
            <person name="Baker S.E."/>
        </authorList>
    </citation>
    <scope>NUCLEOTIDE SEQUENCE [LARGE SCALE GENOMIC DNA]</scope>
    <source>
        <strain evidence="1 2">IBT 23096</strain>
    </source>
</reference>
<protein>
    <submittedName>
        <fullName evidence="1">Uncharacterized protein</fullName>
    </submittedName>
</protein>
<evidence type="ECO:0000313" key="2">
    <source>
        <dbReference type="Proteomes" id="UP000234275"/>
    </source>
</evidence>
<gene>
    <name evidence="1" type="ORF">P170DRAFT_478135</name>
</gene>
<name>A0A2I2G331_9EURO</name>
<keyword evidence="2" id="KW-1185">Reference proteome</keyword>
<organism evidence="1 2">
    <name type="scientific">Aspergillus steynii IBT 23096</name>
    <dbReference type="NCBI Taxonomy" id="1392250"/>
    <lineage>
        <taxon>Eukaryota</taxon>
        <taxon>Fungi</taxon>
        <taxon>Dikarya</taxon>
        <taxon>Ascomycota</taxon>
        <taxon>Pezizomycotina</taxon>
        <taxon>Eurotiomycetes</taxon>
        <taxon>Eurotiomycetidae</taxon>
        <taxon>Eurotiales</taxon>
        <taxon>Aspergillaceae</taxon>
        <taxon>Aspergillus</taxon>
        <taxon>Aspergillus subgen. Circumdati</taxon>
    </lineage>
</organism>
<accession>A0A2I2G331</accession>
<proteinExistence type="predicted"/>
<comment type="caution">
    <text evidence="1">The sequence shown here is derived from an EMBL/GenBank/DDBJ whole genome shotgun (WGS) entry which is preliminary data.</text>
</comment>
<dbReference type="VEuPathDB" id="FungiDB:P170DRAFT_478135"/>
<dbReference type="Proteomes" id="UP000234275">
    <property type="component" value="Unassembled WGS sequence"/>
</dbReference>
<dbReference type="EMBL" id="MSFO01000006">
    <property type="protein sequence ID" value="PLB47281.1"/>
    <property type="molecule type" value="Genomic_DNA"/>
</dbReference>
<sequence length="100" mass="11153">MTFSRWGGKWAEGLAALGTARDRAARPHAASGEIFHGTCHRLRMAALPAESFSMPSTLNWWTTCGQCQMLMLRVPLTSCRLPIRRYSTLGSRGMEWGLLL</sequence>
<dbReference type="AlphaFoldDB" id="A0A2I2G331"/>